<dbReference type="GO" id="GO:0004930">
    <property type="term" value="F:G protein-coupled receptor activity"/>
    <property type="evidence" value="ECO:0007669"/>
    <property type="project" value="TreeGrafter"/>
</dbReference>
<evidence type="ECO:0000313" key="6">
    <source>
        <dbReference type="EMBL" id="KAH3823314.1"/>
    </source>
</evidence>
<dbReference type="SUPFAM" id="SSF81321">
    <property type="entry name" value="Family A G protein-coupled receptor-like"/>
    <property type="match status" value="1"/>
</dbReference>
<keyword evidence="5" id="KW-0472">Membrane</keyword>
<comment type="caution">
    <text evidence="6">The sequence shown here is derived from an EMBL/GenBank/DDBJ whole genome shotgun (WGS) entry which is preliminary data.</text>
</comment>
<organism evidence="6 7">
    <name type="scientific">Dreissena polymorpha</name>
    <name type="common">Zebra mussel</name>
    <name type="synonym">Mytilus polymorpha</name>
    <dbReference type="NCBI Taxonomy" id="45954"/>
    <lineage>
        <taxon>Eukaryota</taxon>
        <taxon>Metazoa</taxon>
        <taxon>Spiralia</taxon>
        <taxon>Lophotrochozoa</taxon>
        <taxon>Mollusca</taxon>
        <taxon>Bivalvia</taxon>
        <taxon>Autobranchia</taxon>
        <taxon>Heteroconchia</taxon>
        <taxon>Euheterodonta</taxon>
        <taxon>Imparidentia</taxon>
        <taxon>Neoheterodontei</taxon>
        <taxon>Myida</taxon>
        <taxon>Dreissenoidea</taxon>
        <taxon>Dreissenidae</taxon>
        <taxon>Dreissena</taxon>
    </lineage>
</organism>
<gene>
    <name evidence="6" type="ORF">DPMN_125113</name>
</gene>
<reference evidence="6" key="2">
    <citation type="submission" date="2020-11" db="EMBL/GenBank/DDBJ databases">
        <authorList>
            <person name="McCartney M.A."/>
            <person name="Auch B."/>
            <person name="Kono T."/>
            <person name="Mallez S."/>
            <person name="Becker A."/>
            <person name="Gohl D.M."/>
            <person name="Silverstein K.A.T."/>
            <person name="Koren S."/>
            <person name="Bechman K.B."/>
            <person name="Herman A."/>
            <person name="Abrahante J.E."/>
            <person name="Garbe J."/>
        </authorList>
    </citation>
    <scope>NUCLEOTIDE SEQUENCE</scope>
    <source>
        <strain evidence="6">Duluth1</strain>
        <tissue evidence="6">Whole animal</tissue>
    </source>
</reference>
<evidence type="ECO:0000256" key="1">
    <source>
        <dbReference type="ARBA" id="ARBA00004651"/>
    </source>
</evidence>
<keyword evidence="5" id="KW-0812">Transmembrane</keyword>
<dbReference type="PANTHER" id="PTHR24241">
    <property type="entry name" value="NEUROPEPTIDE RECEPTOR-RELATED G-PROTEIN COUPLED RECEPTOR"/>
    <property type="match status" value="1"/>
</dbReference>
<evidence type="ECO:0000256" key="4">
    <source>
        <dbReference type="SAM" id="MobiDB-lite"/>
    </source>
</evidence>
<feature type="transmembrane region" description="Helical" evidence="5">
    <location>
        <begin position="123"/>
        <end position="145"/>
    </location>
</feature>
<keyword evidence="3" id="KW-0675">Receptor</keyword>
<name>A0A9D4GTU6_DREPO</name>
<dbReference type="GO" id="GO:0042277">
    <property type="term" value="F:peptide binding"/>
    <property type="evidence" value="ECO:0007669"/>
    <property type="project" value="TreeGrafter"/>
</dbReference>
<dbReference type="GO" id="GO:0032870">
    <property type="term" value="P:cellular response to hormone stimulus"/>
    <property type="evidence" value="ECO:0007669"/>
    <property type="project" value="TreeGrafter"/>
</dbReference>
<sequence>MYALIAGKIRTSVHGKVQTNGKSPIRQECQTEVTGIETVNHQNPSIEDTVETNTTDTSDSQKDTIDCTNRRYIPRVFKTNRQRLVQRITLMAFLMTVVSIGSLIPFCAIKFASPLKKYDYPLWMSFLYHTYVLSSCVNPFIIGFCNKKFRQYCKAILCHFCLKLRVHNQCMCK</sequence>
<evidence type="ECO:0000256" key="5">
    <source>
        <dbReference type="SAM" id="Phobius"/>
    </source>
</evidence>
<keyword evidence="5" id="KW-1133">Transmembrane helix</keyword>
<dbReference type="Proteomes" id="UP000828390">
    <property type="component" value="Unassembled WGS sequence"/>
</dbReference>
<dbReference type="GO" id="GO:0005886">
    <property type="term" value="C:plasma membrane"/>
    <property type="evidence" value="ECO:0007669"/>
    <property type="project" value="UniProtKB-SubCell"/>
</dbReference>
<accession>A0A9D4GTU6</accession>
<protein>
    <recommendedName>
        <fullName evidence="8">G-protein coupled receptors family 1 profile domain-containing protein</fullName>
    </recommendedName>
</protein>
<evidence type="ECO:0000256" key="2">
    <source>
        <dbReference type="ARBA" id="ARBA00022475"/>
    </source>
</evidence>
<evidence type="ECO:0000313" key="7">
    <source>
        <dbReference type="Proteomes" id="UP000828390"/>
    </source>
</evidence>
<feature type="compositionally biased region" description="Polar residues" evidence="4">
    <location>
        <begin position="42"/>
        <end position="58"/>
    </location>
</feature>
<reference evidence="6" key="1">
    <citation type="journal article" date="2019" name="bioRxiv">
        <title>The Genome of the Zebra Mussel, Dreissena polymorpha: A Resource for Invasive Species Research.</title>
        <authorList>
            <person name="McCartney M.A."/>
            <person name="Auch B."/>
            <person name="Kono T."/>
            <person name="Mallez S."/>
            <person name="Zhang Y."/>
            <person name="Obille A."/>
            <person name="Becker A."/>
            <person name="Abrahante J.E."/>
            <person name="Garbe J."/>
            <person name="Badalamenti J.P."/>
            <person name="Herman A."/>
            <person name="Mangelson H."/>
            <person name="Liachko I."/>
            <person name="Sullivan S."/>
            <person name="Sone E.D."/>
            <person name="Koren S."/>
            <person name="Silverstein K.A.T."/>
            <person name="Beckman K.B."/>
            <person name="Gohl D.M."/>
        </authorList>
    </citation>
    <scope>NUCLEOTIDE SEQUENCE</scope>
    <source>
        <strain evidence="6">Duluth1</strain>
        <tissue evidence="6">Whole animal</tissue>
    </source>
</reference>
<evidence type="ECO:0000256" key="3">
    <source>
        <dbReference type="ARBA" id="ARBA00023170"/>
    </source>
</evidence>
<keyword evidence="2" id="KW-1003">Cell membrane</keyword>
<evidence type="ECO:0008006" key="8">
    <source>
        <dbReference type="Google" id="ProtNLM"/>
    </source>
</evidence>
<feature type="region of interest" description="Disordered" evidence="4">
    <location>
        <begin position="42"/>
        <end position="62"/>
    </location>
</feature>
<dbReference type="PANTHER" id="PTHR24241:SF76">
    <property type="entry name" value="NEUROPEPTIDE SIFAMIDE RECEPTOR"/>
    <property type="match status" value="1"/>
</dbReference>
<feature type="transmembrane region" description="Helical" evidence="5">
    <location>
        <begin position="88"/>
        <end position="111"/>
    </location>
</feature>
<keyword evidence="7" id="KW-1185">Reference proteome</keyword>
<comment type="subcellular location">
    <subcellularLocation>
        <location evidence="1">Cell membrane</location>
        <topology evidence="1">Multi-pass membrane protein</topology>
    </subcellularLocation>
</comment>
<dbReference type="EMBL" id="JAIWYP010000005">
    <property type="protein sequence ID" value="KAH3823314.1"/>
    <property type="molecule type" value="Genomic_DNA"/>
</dbReference>
<dbReference type="Gene3D" id="1.20.1070.10">
    <property type="entry name" value="Rhodopsin 7-helix transmembrane proteins"/>
    <property type="match status" value="1"/>
</dbReference>
<proteinExistence type="predicted"/>
<dbReference type="AlphaFoldDB" id="A0A9D4GTU6"/>